<dbReference type="InterPro" id="IPR025736">
    <property type="entry name" value="PucR_C-HTH_dom"/>
</dbReference>
<dbReference type="PANTHER" id="PTHR33744">
    <property type="entry name" value="CARBOHYDRATE DIACID REGULATOR"/>
    <property type="match status" value="1"/>
</dbReference>
<dbReference type="InterPro" id="IPR042070">
    <property type="entry name" value="PucR_C-HTH_sf"/>
</dbReference>
<dbReference type="Gene3D" id="1.10.10.2840">
    <property type="entry name" value="PucR C-terminal helix-turn-helix domain"/>
    <property type="match status" value="1"/>
</dbReference>
<gene>
    <name evidence="2" type="ORF">FEF26_11390</name>
</gene>
<evidence type="ECO:0000313" key="3">
    <source>
        <dbReference type="Proteomes" id="UP000310458"/>
    </source>
</evidence>
<evidence type="ECO:0000259" key="1">
    <source>
        <dbReference type="SMART" id="SM00065"/>
    </source>
</evidence>
<keyword evidence="3" id="KW-1185">Reference proteome</keyword>
<reference evidence="2 3" key="1">
    <citation type="submission" date="2019-05" db="EMBL/GenBank/DDBJ databases">
        <title>Nesterenkonia sp. GY074 isolated from the Southern Atlantic Ocean.</title>
        <authorList>
            <person name="Zhang G."/>
        </authorList>
    </citation>
    <scope>NUCLEOTIDE SEQUENCE [LARGE SCALE GENOMIC DNA]</scope>
    <source>
        <strain evidence="2 3">GY074</strain>
    </source>
</reference>
<protein>
    <submittedName>
        <fullName evidence="2">GAF domain-containing protein</fullName>
    </submittedName>
</protein>
<dbReference type="InterPro" id="IPR051448">
    <property type="entry name" value="CdaR-like_regulators"/>
</dbReference>
<dbReference type="InterPro" id="IPR003018">
    <property type="entry name" value="GAF"/>
</dbReference>
<dbReference type="OrthoDB" id="8026818at2"/>
<dbReference type="InterPro" id="IPR029016">
    <property type="entry name" value="GAF-like_dom_sf"/>
</dbReference>
<dbReference type="EMBL" id="VAVZ01000032">
    <property type="protein sequence ID" value="TLP94723.1"/>
    <property type="molecule type" value="Genomic_DNA"/>
</dbReference>
<dbReference type="Pfam" id="PF13556">
    <property type="entry name" value="HTH_30"/>
    <property type="match status" value="1"/>
</dbReference>
<comment type="caution">
    <text evidence="2">The sequence shown here is derived from an EMBL/GenBank/DDBJ whole genome shotgun (WGS) entry which is preliminary data.</text>
</comment>
<proteinExistence type="predicted"/>
<dbReference type="Proteomes" id="UP000310458">
    <property type="component" value="Unassembled WGS sequence"/>
</dbReference>
<feature type="domain" description="GAF" evidence="1">
    <location>
        <begin position="28"/>
        <end position="179"/>
    </location>
</feature>
<dbReference type="SMART" id="SM00065">
    <property type="entry name" value="GAF"/>
    <property type="match status" value="1"/>
</dbReference>
<accession>A0A5R9BA56</accession>
<dbReference type="SUPFAM" id="SSF55781">
    <property type="entry name" value="GAF domain-like"/>
    <property type="match status" value="1"/>
</dbReference>
<dbReference type="PANTHER" id="PTHR33744:SF1">
    <property type="entry name" value="DNA-BINDING TRANSCRIPTIONAL ACTIVATOR ADER"/>
    <property type="match status" value="1"/>
</dbReference>
<name>A0A5R9BA56_9MICC</name>
<dbReference type="Pfam" id="PF01590">
    <property type="entry name" value="GAF"/>
    <property type="match status" value="1"/>
</dbReference>
<dbReference type="AlphaFoldDB" id="A0A5R9BA56"/>
<sequence>MVTMSTSDREALLRALLDTAAELSSLQDVESVLASIARRTRQLVRSDMAYISLNDHSQGTTYIRQSDGVATSAYRSIRMPIGTGILGLVAAGKAPYQTSDYLPDTSVSHIPDIDLIVAEEGVRTIMGVPLLVGGRVMGALMVAERSRRVFSPDEISTVDSLGKHAAVALDNAEEYAQALRDAELLSQKNAQNQQELLSLTEITRFDEQLMRAVLQNPSAERVLEVTAEALMHPVKLLNERGEEVSVMNPGGVAPEPARTANRAQGVTVPVTSGKATLGYLRVECSLSPVHQTLLERAASHCALALLFLQAEEDAQHRAQRDVLDELLQGEDISRTRLDRRLRHWELNSSDQVWVAVISHPFARERELQRQLRQLPGTKLLASVGEDLCAVFTSREWVTSFRAADQISIHSRASYAGPMDSIAELRTFWHRAQTGLSALRYSGEHGIVDADSLGLVAAVVHLAGESEHSELTREISPLVDYDTSRGTSLAQTALTYFDADRRIDRTAEALFMHRNTVRQRLGTITKLLGAGWDCAPRALDVHLSLRAWALST</sequence>
<organism evidence="2 3">
    <name type="scientific">Nesterenkonia salmonea</name>
    <dbReference type="NCBI Taxonomy" id="1804987"/>
    <lineage>
        <taxon>Bacteria</taxon>
        <taxon>Bacillati</taxon>
        <taxon>Actinomycetota</taxon>
        <taxon>Actinomycetes</taxon>
        <taxon>Micrococcales</taxon>
        <taxon>Micrococcaceae</taxon>
        <taxon>Nesterenkonia</taxon>
    </lineage>
</organism>
<dbReference type="Gene3D" id="3.30.450.40">
    <property type="match status" value="1"/>
</dbReference>
<dbReference type="RefSeq" id="WP_138253660.1">
    <property type="nucleotide sequence ID" value="NZ_VAVZ01000032.1"/>
</dbReference>
<evidence type="ECO:0000313" key="2">
    <source>
        <dbReference type="EMBL" id="TLP94723.1"/>
    </source>
</evidence>